<dbReference type="EMBL" id="VTPC01080937">
    <property type="protein sequence ID" value="KAF2887950.1"/>
    <property type="molecule type" value="Genomic_DNA"/>
</dbReference>
<feature type="non-terminal residue" evidence="2">
    <location>
        <position position="1"/>
    </location>
</feature>
<feature type="domain" description="PiggyBac transposable element-derived protein" evidence="1">
    <location>
        <begin position="3"/>
        <end position="105"/>
    </location>
</feature>
<dbReference type="Proteomes" id="UP000801492">
    <property type="component" value="Unassembled WGS sequence"/>
</dbReference>
<dbReference type="PANTHER" id="PTHR47055:SF2">
    <property type="entry name" value="PIGGYBAC TRANSPOSABLE ELEMENT-DERIVED PROTEIN 2-RELATED"/>
    <property type="match status" value="1"/>
</dbReference>
<dbReference type="InterPro" id="IPR029526">
    <property type="entry name" value="PGBD"/>
</dbReference>
<dbReference type="Pfam" id="PF13843">
    <property type="entry name" value="DDE_Tnp_1_7"/>
    <property type="match status" value="1"/>
</dbReference>
<dbReference type="GO" id="GO:0043565">
    <property type="term" value="F:sequence-specific DNA binding"/>
    <property type="evidence" value="ECO:0007669"/>
    <property type="project" value="TreeGrafter"/>
</dbReference>
<evidence type="ECO:0000313" key="3">
    <source>
        <dbReference type="Proteomes" id="UP000801492"/>
    </source>
</evidence>
<dbReference type="PANTHER" id="PTHR47055">
    <property type="entry name" value="DDE_TNP_1_7 DOMAIN-CONTAINING PROTEIN"/>
    <property type="match status" value="1"/>
</dbReference>
<evidence type="ECO:0000313" key="2">
    <source>
        <dbReference type="EMBL" id="KAF2887950.1"/>
    </source>
</evidence>
<organism evidence="2 3">
    <name type="scientific">Ignelater luminosus</name>
    <name type="common">Cucubano</name>
    <name type="synonym">Pyrophorus luminosus</name>
    <dbReference type="NCBI Taxonomy" id="2038154"/>
    <lineage>
        <taxon>Eukaryota</taxon>
        <taxon>Metazoa</taxon>
        <taxon>Ecdysozoa</taxon>
        <taxon>Arthropoda</taxon>
        <taxon>Hexapoda</taxon>
        <taxon>Insecta</taxon>
        <taxon>Pterygota</taxon>
        <taxon>Neoptera</taxon>
        <taxon>Endopterygota</taxon>
        <taxon>Coleoptera</taxon>
        <taxon>Polyphaga</taxon>
        <taxon>Elateriformia</taxon>
        <taxon>Elateroidea</taxon>
        <taxon>Elateridae</taxon>
        <taxon>Agrypninae</taxon>
        <taxon>Pyrophorini</taxon>
        <taxon>Ignelater</taxon>
    </lineage>
</organism>
<name>A0A8K0CQM7_IGNLU</name>
<accession>A0A8K0CQM7</accession>
<dbReference type="InterPro" id="IPR052638">
    <property type="entry name" value="PiggyBac_TE-derived"/>
</dbReference>
<sequence length="107" mass="12428">VGNEEMLVFISILYISGYVPVPRRPMFWEGRPDTKNTLVSNSMRRNRFEDIFRYIHTADNNNLPKNDKMAKLRPLIEKVNELFVGYTPVSEDMSIGESIIPYFGRNG</sequence>
<gene>
    <name evidence="2" type="ORF">ILUMI_18223</name>
</gene>
<proteinExistence type="predicted"/>
<comment type="caution">
    <text evidence="2">The sequence shown here is derived from an EMBL/GenBank/DDBJ whole genome shotgun (WGS) entry which is preliminary data.</text>
</comment>
<keyword evidence="3" id="KW-1185">Reference proteome</keyword>
<dbReference type="OrthoDB" id="10057240at2759"/>
<reference evidence="2" key="1">
    <citation type="submission" date="2019-08" db="EMBL/GenBank/DDBJ databases">
        <title>The genome of the North American firefly Photinus pyralis.</title>
        <authorList>
            <consortium name="Photinus pyralis genome working group"/>
            <person name="Fallon T.R."/>
            <person name="Sander Lower S.E."/>
            <person name="Weng J.-K."/>
        </authorList>
    </citation>
    <scope>NUCLEOTIDE SEQUENCE</scope>
    <source>
        <strain evidence="2">TRF0915ILg1</strain>
        <tissue evidence="2">Whole body</tissue>
    </source>
</reference>
<dbReference type="AlphaFoldDB" id="A0A8K0CQM7"/>
<evidence type="ECO:0000259" key="1">
    <source>
        <dbReference type="Pfam" id="PF13843"/>
    </source>
</evidence>
<protein>
    <recommendedName>
        <fullName evidence="1">PiggyBac transposable element-derived protein domain-containing protein</fullName>
    </recommendedName>
</protein>